<dbReference type="GO" id="GO:0008270">
    <property type="term" value="F:zinc ion binding"/>
    <property type="evidence" value="ECO:0007669"/>
    <property type="project" value="InterPro"/>
</dbReference>
<keyword evidence="9 14" id="KW-0653">Protein transport</keyword>
<evidence type="ECO:0000256" key="4">
    <source>
        <dbReference type="ARBA" id="ARBA00022448"/>
    </source>
</evidence>
<sequence>MADPFQEMEDRDGVRWNWNAYPSPKEHAQHMVLPLSLLYTPLKAKSSTLPLLETEPVLCKGCKAILNPSCRVDWTSRLWVCPFCLTRNALPPHYAGVNPQNPASYPRELYPQNTIIEYLIKRPPTGNPVYFFCIDTCMQTDELESLKDSILQSLSLLPEDALVGVVTFGAMVTVWEVGFTELHKSYVLGGGKEYSTDQMSDYLQVHFAPGSVPGQRQAAPNGMLGRFIAPLSECELNLTSIIEELTIDPWPTKQDERPMRCTGAALDVSLKMLQLSGLTAGGRLLLFAGGAITKGPGQIVSRDLNENIRSHNDIKTDQSPFFLPACQFYVGLADRLVQAGLACDIFAGCLDQVGITELACCCDRTGGFLLMVDTFKTPVFKTTYQRFFQGEEKDMGSVFSATMEVQTSRGTKVAGIIGPCSSLRKMSSSVSEEEEIGQGKTCAWQMSCLTSRTTFGVYFDMCGGASEGQERYVQFITSYQTPQGLFRLRVATIAHRITPSPEAKYHVGNGIFDQDAAAVLAARHAVDLLEKNNNNVNEVMRWIDRNVIHLVRHFGTYTPNDPSSLKLSSDFTLFPIFMYHLRRSEFLQIFNSSPDETTFFRHTLLRENCSNAIIMIQPTLHSYSFNGPPQAVLLDSNSVMPDNILLLDTFFDVVIHHGMTIAAWYAQNYHEQPEHAAFKQLLLAPKVDAERLMADRFPYPKYTECNQNGSQARIVLNRLNPSVSYTNQQYGQQGQVVLTDDANLQTFMAHLKRLAVTTQA</sequence>
<evidence type="ECO:0000259" key="18">
    <source>
        <dbReference type="Pfam" id="PF04815"/>
    </source>
</evidence>
<dbReference type="Pfam" id="PF04810">
    <property type="entry name" value="zf-Sec23_Sec24"/>
    <property type="match status" value="1"/>
</dbReference>
<keyword evidence="7 14" id="KW-0862">Zinc</keyword>
<evidence type="ECO:0000256" key="7">
    <source>
        <dbReference type="ARBA" id="ARBA00022833"/>
    </source>
</evidence>
<evidence type="ECO:0000256" key="14">
    <source>
        <dbReference type="RuleBase" id="RU365030"/>
    </source>
</evidence>
<evidence type="ECO:0000256" key="13">
    <source>
        <dbReference type="ARBA" id="ARBA00025471"/>
    </source>
</evidence>
<dbReference type="SUPFAM" id="SSF82754">
    <property type="entry name" value="C-terminal, gelsolin-like domain of Sec23/24"/>
    <property type="match status" value="1"/>
</dbReference>
<dbReference type="InterPro" id="IPR036174">
    <property type="entry name" value="Znf_Sec23_Sec24_sf"/>
</dbReference>
<keyword evidence="5 14" id="KW-0479">Metal-binding</keyword>
<gene>
    <name evidence="20" type="ORF">EGYM00392_LOCUS28945</name>
</gene>
<dbReference type="InterPro" id="IPR037364">
    <property type="entry name" value="Sec23"/>
</dbReference>
<dbReference type="InterPro" id="IPR036175">
    <property type="entry name" value="Sec23/24_helical_dom_sf"/>
</dbReference>
<evidence type="ECO:0000256" key="11">
    <source>
        <dbReference type="ARBA" id="ARBA00023136"/>
    </source>
</evidence>
<dbReference type="GO" id="GO:0070971">
    <property type="term" value="C:endoplasmic reticulum exit site"/>
    <property type="evidence" value="ECO:0007669"/>
    <property type="project" value="TreeGrafter"/>
</dbReference>
<evidence type="ECO:0000256" key="3">
    <source>
        <dbReference type="ARBA" id="ARBA00021212"/>
    </source>
</evidence>
<feature type="domain" description="Sec23/Sec24 beta-sandwich" evidence="19">
    <location>
        <begin position="399"/>
        <end position="498"/>
    </location>
</feature>
<dbReference type="Pfam" id="PF08033">
    <property type="entry name" value="Sec23_BS"/>
    <property type="match status" value="1"/>
</dbReference>
<feature type="domain" description="Zinc finger Sec23/Sec24-type" evidence="16">
    <location>
        <begin position="56"/>
        <end position="94"/>
    </location>
</feature>
<evidence type="ECO:0000259" key="17">
    <source>
        <dbReference type="Pfam" id="PF04811"/>
    </source>
</evidence>
<dbReference type="InterPro" id="IPR036465">
    <property type="entry name" value="vWFA_dom_sf"/>
</dbReference>
<evidence type="ECO:0000256" key="9">
    <source>
        <dbReference type="ARBA" id="ARBA00022927"/>
    </source>
</evidence>
<keyword evidence="4 14" id="KW-0813">Transport</keyword>
<dbReference type="GO" id="GO:0030127">
    <property type="term" value="C:COPII vesicle coat"/>
    <property type="evidence" value="ECO:0007669"/>
    <property type="project" value="InterPro"/>
</dbReference>
<dbReference type="GO" id="GO:0005096">
    <property type="term" value="F:GTPase activator activity"/>
    <property type="evidence" value="ECO:0007669"/>
    <property type="project" value="TreeGrafter"/>
</dbReference>
<dbReference type="Gene3D" id="3.40.50.410">
    <property type="entry name" value="von Willebrand factor, type A domain"/>
    <property type="match status" value="1"/>
</dbReference>
<name>A0A7S1NFL3_9EUGL</name>
<evidence type="ECO:0000256" key="12">
    <source>
        <dbReference type="ARBA" id="ARBA00023329"/>
    </source>
</evidence>
<feature type="domain" description="Sec23/Sec24 trunk" evidence="17">
    <location>
        <begin position="127"/>
        <end position="387"/>
    </location>
</feature>
<dbReference type="SUPFAM" id="SSF82919">
    <property type="entry name" value="Zn-finger domain of Sec23/24"/>
    <property type="match status" value="1"/>
</dbReference>
<dbReference type="Pfam" id="PF04815">
    <property type="entry name" value="Sec23_helical"/>
    <property type="match status" value="1"/>
</dbReference>
<dbReference type="SUPFAM" id="SSF53300">
    <property type="entry name" value="vWA-like"/>
    <property type="match status" value="1"/>
</dbReference>
<dbReference type="EMBL" id="HBGA01077566">
    <property type="protein sequence ID" value="CAD9017835.1"/>
    <property type="molecule type" value="Transcribed_RNA"/>
</dbReference>
<dbReference type="GO" id="GO:0090110">
    <property type="term" value="P:COPII-coated vesicle cargo loading"/>
    <property type="evidence" value="ECO:0007669"/>
    <property type="project" value="TreeGrafter"/>
</dbReference>
<evidence type="ECO:0000259" key="15">
    <source>
        <dbReference type="Pfam" id="PF00626"/>
    </source>
</evidence>
<dbReference type="Pfam" id="PF00626">
    <property type="entry name" value="Gelsolin"/>
    <property type="match status" value="1"/>
</dbReference>
<dbReference type="AlphaFoldDB" id="A0A7S1NFL3"/>
<evidence type="ECO:0000256" key="6">
    <source>
        <dbReference type="ARBA" id="ARBA00022824"/>
    </source>
</evidence>
<dbReference type="InterPro" id="IPR012990">
    <property type="entry name" value="Beta-sandwich_Sec23_24"/>
</dbReference>
<dbReference type="SUPFAM" id="SSF81995">
    <property type="entry name" value="beta-sandwich domain of Sec23/24"/>
    <property type="match status" value="1"/>
</dbReference>
<evidence type="ECO:0000313" key="20">
    <source>
        <dbReference type="EMBL" id="CAD9017835.1"/>
    </source>
</evidence>
<dbReference type="GO" id="GO:0006886">
    <property type="term" value="P:intracellular protein transport"/>
    <property type="evidence" value="ECO:0007669"/>
    <property type="project" value="InterPro"/>
</dbReference>
<keyword evidence="14" id="KW-0963">Cytoplasm</keyword>
<dbReference type="Gene3D" id="1.20.120.730">
    <property type="entry name" value="Sec23/Sec24 helical domain"/>
    <property type="match status" value="1"/>
</dbReference>
<evidence type="ECO:0000256" key="1">
    <source>
        <dbReference type="ARBA" id="ARBA00004255"/>
    </source>
</evidence>
<comment type="subcellular location">
    <subcellularLocation>
        <location evidence="14">Cytoplasmic vesicle</location>
        <location evidence="14">COPII-coated vesicle membrane</location>
        <topology evidence="14">Peripheral membrane protein</topology>
        <orientation evidence="14">Cytoplasmic side</orientation>
    </subcellularLocation>
    <subcellularLocation>
        <location evidence="14">Endoplasmic reticulum membrane</location>
        <topology evidence="14">Peripheral membrane protein</topology>
        <orientation evidence="14">Cytoplasmic side</orientation>
    </subcellularLocation>
    <subcellularLocation>
        <location evidence="1">Golgi apparatus membrane</location>
        <topology evidence="1">Peripheral membrane protein</topology>
        <orientation evidence="1">Cytoplasmic side</orientation>
    </subcellularLocation>
</comment>
<dbReference type="FunFam" id="3.40.50.410:FF:000043">
    <property type="entry name" value="Protein transport protein SEC23"/>
    <property type="match status" value="1"/>
</dbReference>
<keyword evidence="6 14" id="KW-0256">Endoplasmic reticulum</keyword>
<dbReference type="FunFam" id="2.30.30.380:FF:000001">
    <property type="entry name" value="Protein transport protein SEC23"/>
    <property type="match status" value="1"/>
</dbReference>
<dbReference type="SUPFAM" id="SSF81811">
    <property type="entry name" value="Helical domain of Sec23/24"/>
    <property type="match status" value="1"/>
</dbReference>
<dbReference type="InterPro" id="IPR036180">
    <property type="entry name" value="Gelsolin-like_dom_sf"/>
</dbReference>
<dbReference type="Gene3D" id="2.60.40.1670">
    <property type="entry name" value="beta-sandwich domain of Sec23/24"/>
    <property type="match status" value="1"/>
</dbReference>
<evidence type="ECO:0000259" key="16">
    <source>
        <dbReference type="Pfam" id="PF04810"/>
    </source>
</evidence>
<protein>
    <recommendedName>
        <fullName evidence="3 14">Protein transport protein SEC23</fullName>
    </recommendedName>
</protein>
<feature type="domain" description="Sec23/Sec24 helical" evidence="18">
    <location>
        <begin position="513"/>
        <end position="613"/>
    </location>
</feature>
<evidence type="ECO:0000256" key="5">
    <source>
        <dbReference type="ARBA" id="ARBA00022723"/>
    </source>
</evidence>
<comment type="similarity">
    <text evidence="2 14">Belongs to the SEC23/SEC24 family. SEC23 subfamily.</text>
</comment>
<dbReference type="InterPro" id="IPR007123">
    <property type="entry name" value="Gelsolin-like_dom"/>
</dbReference>
<evidence type="ECO:0000256" key="8">
    <source>
        <dbReference type="ARBA" id="ARBA00022892"/>
    </source>
</evidence>
<keyword evidence="10" id="KW-0333">Golgi apparatus</keyword>
<dbReference type="Pfam" id="PF04811">
    <property type="entry name" value="Sec23_trunk"/>
    <property type="match status" value="1"/>
</dbReference>
<dbReference type="InterPro" id="IPR006896">
    <property type="entry name" value="Sec23/24_trunk_dom"/>
</dbReference>
<evidence type="ECO:0000256" key="2">
    <source>
        <dbReference type="ARBA" id="ARBA00009210"/>
    </source>
</evidence>
<dbReference type="PANTHER" id="PTHR11141">
    <property type="entry name" value="PROTEIN TRANSPORT PROTEIN SEC23"/>
    <property type="match status" value="1"/>
</dbReference>
<proteinExistence type="inferred from homology"/>
<dbReference type="GO" id="GO:0000139">
    <property type="term" value="C:Golgi membrane"/>
    <property type="evidence" value="ECO:0007669"/>
    <property type="project" value="UniProtKB-SubCell"/>
</dbReference>
<keyword evidence="12 14" id="KW-0968">Cytoplasmic vesicle</keyword>
<dbReference type="Gene3D" id="2.30.30.380">
    <property type="entry name" value="Zn-finger domain of Sec23/24"/>
    <property type="match status" value="1"/>
</dbReference>
<dbReference type="FunFam" id="3.40.20.10:FF:000041">
    <property type="entry name" value="Protein transport protein SEC23"/>
    <property type="match status" value="1"/>
</dbReference>
<comment type="function">
    <text evidence="13 14">Component of the coat protein complex II (COPII) which promotes the formation of transport vesicles from the endoplasmic reticulum (ER). The coat has two main functions, the physical deformation of the endoplasmic reticulum membrane into vesicles and the selection of cargo molecules.</text>
</comment>
<dbReference type="GO" id="GO:0005789">
    <property type="term" value="C:endoplasmic reticulum membrane"/>
    <property type="evidence" value="ECO:0007669"/>
    <property type="project" value="UniProtKB-SubCell"/>
</dbReference>
<dbReference type="InterPro" id="IPR006895">
    <property type="entry name" value="Znf_Sec23_Sec24"/>
</dbReference>
<evidence type="ECO:0000259" key="19">
    <source>
        <dbReference type="Pfam" id="PF08033"/>
    </source>
</evidence>
<keyword evidence="8 14" id="KW-0931">ER-Golgi transport</keyword>
<evidence type="ECO:0000256" key="10">
    <source>
        <dbReference type="ARBA" id="ARBA00023034"/>
    </source>
</evidence>
<keyword evidence="11 14" id="KW-0472">Membrane</keyword>
<organism evidence="20">
    <name type="scientific">Eutreptiella gymnastica</name>
    <dbReference type="NCBI Taxonomy" id="73025"/>
    <lineage>
        <taxon>Eukaryota</taxon>
        <taxon>Discoba</taxon>
        <taxon>Euglenozoa</taxon>
        <taxon>Euglenida</taxon>
        <taxon>Spirocuta</taxon>
        <taxon>Euglenophyceae</taxon>
        <taxon>Eutreptiales</taxon>
        <taxon>Eutreptiaceae</taxon>
        <taxon>Eutreptiella</taxon>
    </lineage>
</organism>
<reference evidence="20" key="1">
    <citation type="submission" date="2021-01" db="EMBL/GenBank/DDBJ databases">
        <authorList>
            <person name="Corre E."/>
            <person name="Pelletier E."/>
            <person name="Niang G."/>
            <person name="Scheremetjew M."/>
            <person name="Finn R."/>
            <person name="Kale V."/>
            <person name="Holt S."/>
            <person name="Cochrane G."/>
            <person name="Meng A."/>
            <person name="Brown T."/>
            <person name="Cohen L."/>
        </authorList>
    </citation>
    <scope>NUCLEOTIDE SEQUENCE</scope>
    <source>
        <strain evidence="20">NIES-381</strain>
    </source>
</reference>
<dbReference type="InterPro" id="IPR006900">
    <property type="entry name" value="Sec23/24_helical_dom"/>
</dbReference>
<dbReference type="Gene3D" id="3.40.20.10">
    <property type="entry name" value="Severin"/>
    <property type="match status" value="1"/>
</dbReference>
<accession>A0A7S1NFL3</accession>
<feature type="domain" description="Gelsolin-like" evidence="15">
    <location>
        <begin position="629"/>
        <end position="714"/>
    </location>
</feature>
<dbReference type="InterPro" id="IPR029006">
    <property type="entry name" value="ADF-H/Gelsolin-like_dom_sf"/>
</dbReference>
<dbReference type="PANTHER" id="PTHR11141:SF0">
    <property type="entry name" value="PROTEIN TRANSPORT PROTEIN SEC23"/>
    <property type="match status" value="1"/>
</dbReference>